<evidence type="ECO:0008006" key="6">
    <source>
        <dbReference type="Google" id="ProtNLM"/>
    </source>
</evidence>
<dbReference type="OrthoDB" id="5386330at2759"/>
<organism evidence="4 5">
    <name type="scientific">Aspergillus avenaceus</name>
    <dbReference type="NCBI Taxonomy" id="36643"/>
    <lineage>
        <taxon>Eukaryota</taxon>
        <taxon>Fungi</taxon>
        <taxon>Dikarya</taxon>
        <taxon>Ascomycota</taxon>
        <taxon>Pezizomycotina</taxon>
        <taxon>Eurotiomycetes</taxon>
        <taxon>Eurotiomycetidae</taxon>
        <taxon>Eurotiales</taxon>
        <taxon>Aspergillaceae</taxon>
        <taxon>Aspergillus</taxon>
        <taxon>Aspergillus subgen. Circumdati</taxon>
    </lineage>
</organism>
<name>A0A5N6TY39_ASPAV</name>
<comment type="subcellular location">
    <subcellularLocation>
        <location evidence="1">Nucleus</location>
    </subcellularLocation>
</comment>
<dbReference type="GO" id="GO:0005634">
    <property type="term" value="C:nucleus"/>
    <property type="evidence" value="ECO:0007669"/>
    <property type="project" value="UniProtKB-SubCell"/>
</dbReference>
<evidence type="ECO:0000256" key="2">
    <source>
        <dbReference type="ARBA" id="ARBA00023242"/>
    </source>
</evidence>
<keyword evidence="3" id="KW-0472">Membrane</keyword>
<evidence type="ECO:0000256" key="1">
    <source>
        <dbReference type="ARBA" id="ARBA00004123"/>
    </source>
</evidence>
<protein>
    <recommendedName>
        <fullName evidence="6">Fungal-specific transcription factor domain-containing protein</fullName>
    </recommendedName>
</protein>
<dbReference type="PANTHER" id="PTHR37534">
    <property type="entry name" value="TRANSCRIPTIONAL ACTIVATOR PROTEIN UGA3"/>
    <property type="match status" value="1"/>
</dbReference>
<gene>
    <name evidence="4" type="ORF">BDV25DRAFT_129162</name>
</gene>
<dbReference type="PANTHER" id="PTHR37534:SF7">
    <property type="entry name" value="TRANSCRIPTIONAL ACTIVATOR PROTEIN UGA3"/>
    <property type="match status" value="1"/>
</dbReference>
<dbReference type="InterPro" id="IPR021858">
    <property type="entry name" value="Fun_TF"/>
</dbReference>
<dbReference type="GO" id="GO:0003700">
    <property type="term" value="F:DNA-binding transcription factor activity"/>
    <property type="evidence" value="ECO:0007669"/>
    <property type="project" value="TreeGrafter"/>
</dbReference>
<dbReference type="GO" id="GO:0000976">
    <property type="term" value="F:transcription cis-regulatory region binding"/>
    <property type="evidence" value="ECO:0007669"/>
    <property type="project" value="TreeGrafter"/>
</dbReference>
<evidence type="ECO:0000256" key="3">
    <source>
        <dbReference type="SAM" id="Phobius"/>
    </source>
</evidence>
<evidence type="ECO:0000313" key="5">
    <source>
        <dbReference type="Proteomes" id="UP000325780"/>
    </source>
</evidence>
<dbReference type="Pfam" id="PF11951">
    <property type="entry name" value="Fungal_trans_2"/>
    <property type="match status" value="2"/>
</dbReference>
<keyword evidence="3" id="KW-1133">Transmembrane helix</keyword>
<evidence type="ECO:0000313" key="4">
    <source>
        <dbReference type="EMBL" id="KAE8150991.1"/>
    </source>
</evidence>
<keyword evidence="2" id="KW-0539">Nucleus</keyword>
<proteinExistence type="predicted"/>
<sequence>MVVMDDQYNGWRYLTLPMTLSDEMLMNAVLAVSAFHISHRTEGRLPVKPNKLYAQAILGLQSRRALNDFDMATRQSVFLTIIILMVGVMITGCSDFPILFHMLQSALDAIGGESGLGGGEIAEFLMRQIHKMRVYAAPLLSPEAGVHHILAYSQQSFDCLHYNGDLHPDHASTFYLVAYLRQQAYDIYLQRALAGPSAVIQPDLVERYKSTLDLFAHDSPGTHSLIWPTFIAASESRLAEHRLHFKQFLEVQYRSNGFSNILEALKLLERIWACQDTNWTALLPEPRVFIM</sequence>
<keyword evidence="5" id="KW-1185">Reference proteome</keyword>
<dbReference type="GO" id="GO:0045944">
    <property type="term" value="P:positive regulation of transcription by RNA polymerase II"/>
    <property type="evidence" value="ECO:0007669"/>
    <property type="project" value="TreeGrafter"/>
</dbReference>
<feature type="transmembrane region" description="Helical" evidence="3">
    <location>
        <begin position="77"/>
        <end position="100"/>
    </location>
</feature>
<dbReference type="Proteomes" id="UP000325780">
    <property type="component" value="Unassembled WGS sequence"/>
</dbReference>
<keyword evidence="3" id="KW-0812">Transmembrane</keyword>
<dbReference type="AlphaFoldDB" id="A0A5N6TY39"/>
<dbReference type="EMBL" id="ML742081">
    <property type="protein sequence ID" value="KAE8150991.1"/>
    <property type="molecule type" value="Genomic_DNA"/>
</dbReference>
<reference evidence="4 5" key="1">
    <citation type="submission" date="2019-04" db="EMBL/GenBank/DDBJ databases">
        <title>Friends and foes A comparative genomics study of 23 Aspergillus species from section Flavi.</title>
        <authorList>
            <consortium name="DOE Joint Genome Institute"/>
            <person name="Kjaerbolling I."/>
            <person name="Vesth T."/>
            <person name="Frisvad J.C."/>
            <person name="Nybo J.L."/>
            <person name="Theobald S."/>
            <person name="Kildgaard S."/>
            <person name="Isbrandt T."/>
            <person name="Kuo A."/>
            <person name="Sato A."/>
            <person name="Lyhne E.K."/>
            <person name="Kogle M.E."/>
            <person name="Wiebenga A."/>
            <person name="Kun R.S."/>
            <person name="Lubbers R.J."/>
            <person name="Makela M.R."/>
            <person name="Barry K."/>
            <person name="Chovatia M."/>
            <person name="Clum A."/>
            <person name="Daum C."/>
            <person name="Haridas S."/>
            <person name="He G."/>
            <person name="LaButti K."/>
            <person name="Lipzen A."/>
            <person name="Mondo S."/>
            <person name="Riley R."/>
            <person name="Salamov A."/>
            <person name="Simmons B.A."/>
            <person name="Magnuson J.K."/>
            <person name="Henrissat B."/>
            <person name="Mortensen U.H."/>
            <person name="Larsen T.O."/>
            <person name="Devries R.P."/>
            <person name="Grigoriev I.V."/>
            <person name="Machida M."/>
            <person name="Baker S.E."/>
            <person name="Andersen M.R."/>
        </authorList>
    </citation>
    <scope>NUCLEOTIDE SEQUENCE [LARGE SCALE GENOMIC DNA]</scope>
    <source>
        <strain evidence="4 5">IBT 18842</strain>
    </source>
</reference>
<accession>A0A5N6TY39</accession>